<accession>A0A176VF27</accession>
<reference evidence="1" key="1">
    <citation type="submission" date="2016-03" db="EMBL/GenBank/DDBJ databases">
        <title>Mechanisms controlling the formation of the plant cell surface in tip-growing cells are functionally conserved among land plants.</title>
        <authorList>
            <person name="Honkanen S."/>
            <person name="Jones V.A."/>
            <person name="Morieri G."/>
            <person name="Champion C."/>
            <person name="Hetherington A.J."/>
            <person name="Kelly S."/>
            <person name="Saint-Marcoux D."/>
            <person name="Proust H."/>
            <person name="Prescott H."/>
            <person name="Dolan L."/>
        </authorList>
    </citation>
    <scope>NUCLEOTIDE SEQUENCE [LARGE SCALE GENOMIC DNA]</scope>
    <source>
        <tissue evidence="1">Whole gametophyte</tissue>
    </source>
</reference>
<dbReference type="InterPro" id="IPR036291">
    <property type="entry name" value="NAD(P)-bd_dom_sf"/>
</dbReference>
<keyword evidence="2" id="KW-1185">Reference proteome</keyword>
<dbReference type="Gene3D" id="3.40.50.720">
    <property type="entry name" value="NAD(P)-binding Rossmann-like Domain"/>
    <property type="match status" value="1"/>
</dbReference>
<evidence type="ECO:0000313" key="2">
    <source>
        <dbReference type="Proteomes" id="UP000077202"/>
    </source>
</evidence>
<proteinExistence type="predicted"/>
<organism evidence="1 2">
    <name type="scientific">Marchantia polymorpha subsp. ruderalis</name>
    <dbReference type="NCBI Taxonomy" id="1480154"/>
    <lineage>
        <taxon>Eukaryota</taxon>
        <taxon>Viridiplantae</taxon>
        <taxon>Streptophyta</taxon>
        <taxon>Embryophyta</taxon>
        <taxon>Marchantiophyta</taxon>
        <taxon>Marchantiopsida</taxon>
        <taxon>Marchantiidae</taxon>
        <taxon>Marchantiales</taxon>
        <taxon>Marchantiaceae</taxon>
        <taxon>Marchantia</taxon>
    </lineage>
</organism>
<gene>
    <name evidence="1" type="ORF">AXG93_4779s1000</name>
</gene>
<sequence>MNAAVRENPELVKAIEGETALGRFGETSDVAAVVAFLASEEGQEEHLMVFPGCASTSTDSEIGRILYKRAFAYSPNDGVRRRIVVETVTLAVGDPECVLDADIDKALFKLMHQVAAREFSSSGRVEDVGMAFATAAE</sequence>
<evidence type="ECO:0000313" key="1">
    <source>
        <dbReference type="EMBL" id="OAE18982.1"/>
    </source>
</evidence>
<dbReference type="EMBL" id="LVLJ01003963">
    <property type="protein sequence ID" value="OAE18982.1"/>
    <property type="molecule type" value="Genomic_DNA"/>
</dbReference>
<dbReference type="SUPFAM" id="SSF51735">
    <property type="entry name" value="NAD(P)-binding Rossmann-fold domains"/>
    <property type="match status" value="1"/>
</dbReference>
<dbReference type="AlphaFoldDB" id="A0A176VF27"/>
<comment type="caution">
    <text evidence="1">The sequence shown here is derived from an EMBL/GenBank/DDBJ whole genome shotgun (WGS) entry which is preliminary data.</text>
</comment>
<protein>
    <submittedName>
        <fullName evidence="1">Uncharacterized protein</fullName>
    </submittedName>
</protein>
<dbReference type="Proteomes" id="UP000077202">
    <property type="component" value="Unassembled WGS sequence"/>
</dbReference>
<name>A0A176VF27_MARPO</name>